<dbReference type="PANTHER" id="PTHR11615">
    <property type="entry name" value="NITRATE, FORMATE, IRON DEHYDROGENASE"/>
    <property type="match status" value="1"/>
</dbReference>
<dbReference type="EMBL" id="VAHF01000002">
    <property type="protein sequence ID" value="TXG69753.1"/>
    <property type="molecule type" value="Genomic_DNA"/>
</dbReference>
<evidence type="ECO:0000313" key="3">
    <source>
        <dbReference type="EMBL" id="TXG69753.1"/>
    </source>
</evidence>
<evidence type="ECO:0000313" key="4">
    <source>
        <dbReference type="Proteomes" id="UP000323000"/>
    </source>
</evidence>
<name>A0A5C7IKD5_9ROSI</name>
<evidence type="ECO:0000256" key="1">
    <source>
        <dbReference type="ARBA" id="ARBA00006596"/>
    </source>
</evidence>
<dbReference type="Pfam" id="PF02906">
    <property type="entry name" value="Fe_hyd_lg_C"/>
    <property type="match status" value="1"/>
</dbReference>
<dbReference type="AlphaFoldDB" id="A0A5C7IKD5"/>
<keyword evidence="4" id="KW-1185">Reference proteome</keyword>
<reference evidence="4" key="1">
    <citation type="journal article" date="2019" name="Gigascience">
        <title>De novo genome assembly of the endangered Acer yangbiense, a plant species with extremely small populations endemic to Yunnan Province, China.</title>
        <authorList>
            <person name="Yang J."/>
            <person name="Wariss H.M."/>
            <person name="Tao L."/>
            <person name="Zhang R."/>
            <person name="Yun Q."/>
            <person name="Hollingsworth P."/>
            <person name="Dao Z."/>
            <person name="Luo G."/>
            <person name="Guo H."/>
            <person name="Ma Y."/>
            <person name="Sun W."/>
        </authorList>
    </citation>
    <scope>NUCLEOTIDE SEQUENCE [LARGE SCALE GENOMIC DNA]</scope>
    <source>
        <strain evidence="4">cv. Malutang</strain>
    </source>
</reference>
<accession>A0A5C7IKD5</accession>
<dbReference type="InterPro" id="IPR050340">
    <property type="entry name" value="Cytosolic_Fe-S_CAF"/>
</dbReference>
<comment type="caution">
    <text evidence="3">The sequence shown here is derived from an EMBL/GenBank/DDBJ whole genome shotgun (WGS) entry which is preliminary data.</text>
</comment>
<evidence type="ECO:0000259" key="2">
    <source>
        <dbReference type="Pfam" id="PF02906"/>
    </source>
</evidence>
<proteinExistence type="inferred from homology"/>
<sequence length="257" mass="28859">MSMKLPPTLRIGDLSDFIALSQNCIVSLKKATSKSHDKPQENKVSSLIFVFKKLTTLLKSLGVKAVLDTSCSQDIAKRLMMKGWICYAEKQLGSYILHYISSVKSPQQTVGAIIYATSWVSGQLSDKIYHVTVMPCYDKKLEASRDNFVFQVETQEETCQNEGLMITEVDSVLDLIQVRPGFHCSFFYEFTNVDEEGHLYGVSGSSGGYAETVFRYAAETLFGSKFSSQIVVTSCRHVRSFSSKHKFEIYAYACCRC</sequence>
<dbReference type="OrthoDB" id="10253113at2759"/>
<dbReference type="SUPFAM" id="SSF53920">
    <property type="entry name" value="Fe-only hydrogenase"/>
    <property type="match status" value="1"/>
</dbReference>
<dbReference type="InterPro" id="IPR009016">
    <property type="entry name" value="Fe_hydrogenase"/>
</dbReference>
<gene>
    <name evidence="3" type="ORF">EZV62_004688</name>
</gene>
<dbReference type="Proteomes" id="UP000323000">
    <property type="component" value="Chromosome 2"/>
</dbReference>
<protein>
    <recommendedName>
        <fullName evidence="2">Iron hydrogenase large subunit C-terminal domain-containing protein</fullName>
    </recommendedName>
</protein>
<comment type="similarity">
    <text evidence="1">Belongs to the NARF family.</text>
</comment>
<feature type="domain" description="Iron hydrogenase large subunit C-terminal" evidence="2">
    <location>
        <begin position="83"/>
        <end position="244"/>
    </location>
</feature>
<dbReference type="InterPro" id="IPR004108">
    <property type="entry name" value="Fe_hydrogenase_lsu_C"/>
</dbReference>
<dbReference type="Gene3D" id="3.40.50.1780">
    <property type="match status" value="1"/>
</dbReference>
<organism evidence="3 4">
    <name type="scientific">Acer yangbiense</name>
    <dbReference type="NCBI Taxonomy" id="1000413"/>
    <lineage>
        <taxon>Eukaryota</taxon>
        <taxon>Viridiplantae</taxon>
        <taxon>Streptophyta</taxon>
        <taxon>Embryophyta</taxon>
        <taxon>Tracheophyta</taxon>
        <taxon>Spermatophyta</taxon>
        <taxon>Magnoliopsida</taxon>
        <taxon>eudicotyledons</taxon>
        <taxon>Gunneridae</taxon>
        <taxon>Pentapetalae</taxon>
        <taxon>rosids</taxon>
        <taxon>malvids</taxon>
        <taxon>Sapindales</taxon>
        <taxon>Sapindaceae</taxon>
        <taxon>Hippocastanoideae</taxon>
        <taxon>Acereae</taxon>
        <taxon>Acer</taxon>
    </lineage>
</organism>